<comment type="caution">
    <text evidence="3">The sequence shown here is derived from an EMBL/GenBank/DDBJ whole genome shotgun (WGS) entry which is preliminary data.</text>
</comment>
<dbReference type="InterPro" id="IPR002201">
    <property type="entry name" value="Glyco_trans_9"/>
</dbReference>
<sequence length="362" mass="39242">MTSFSDQRPPRLLVVRNDKLGDFMLAWPALAALKAASPRPHVSVLVPSYTAPLARACPWIDEVILDPGDNAGREGRRELLAELKAGRFDALLTLYSTPRVGWLGWRAGIPLRLAPATKWAQLFYNRRVTQRRSRSEKPEYVYNLELAEALLEALGIAVPTRPAPPCWPLDDGEHARQRALVAEATGLGDDRPWLFLHPGSGGSAVNLTPEAYARLARDVDARLHEAGKKPAWVITAGPGETDNADALCETLREAGLEARRLPPSPGLEAFARSLVAADLFIAGSTGPLHVAACLDRPTAGFYPARRSATPLRWQTCNAEARRLAFCPPEDAHEADMAAIDLAAAAESIAAHLTSPSISETRP</sequence>
<name>A0ABQ0U610_9GAMM</name>
<evidence type="ECO:0000256" key="1">
    <source>
        <dbReference type="ARBA" id="ARBA00022676"/>
    </source>
</evidence>
<keyword evidence="1" id="KW-0328">Glycosyltransferase</keyword>
<proteinExistence type="predicted"/>
<protein>
    <submittedName>
        <fullName evidence="3">ADP-heptose--LPS heptosyltransferase II</fullName>
    </submittedName>
</protein>
<gene>
    <name evidence="3" type="ORF">HHA04nite_16970</name>
</gene>
<evidence type="ECO:0000313" key="3">
    <source>
        <dbReference type="EMBL" id="GEK73153.1"/>
    </source>
</evidence>
<accession>A0ABQ0U610</accession>
<organism evidence="3 4">
    <name type="scientific">Halomonas halophila</name>
    <dbReference type="NCBI Taxonomy" id="29573"/>
    <lineage>
        <taxon>Bacteria</taxon>
        <taxon>Pseudomonadati</taxon>
        <taxon>Pseudomonadota</taxon>
        <taxon>Gammaproteobacteria</taxon>
        <taxon>Oceanospirillales</taxon>
        <taxon>Halomonadaceae</taxon>
        <taxon>Halomonas</taxon>
    </lineage>
</organism>
<keyword evidence="2" id="KW-0808">Transferase</keyword>
<evidence type="ECO:0000256" key="2">
    <source>
        <dbReference type="ARBA" id="ARBA00022679"/>
    </source>
</evidence>
<dbReference type="SUPFAM" id="SSF53756">
    <property type="entry name" value="UDP-Glycosyltransferase/glycogen phosphorylase"/>
    <property type="match status" value="1"/>
</dbReference>
<dbReference type="RefSeq" id="WP_146908845.1">
    <property type="nucleotide sequence ID" value="NZ_BJUS01000017.1"/>
</dbReference>
<dbReference type="CDD" id="cd03789">
    <property type="entry name" value="GT9_LPS_heptosyltransferase"/>
    <property type="match status" value="1"/>
</dbReference>
<dbReference type="PANTHER" id="PTHR30160">
    <property type="entry name" value="TETRAACYLDISACCHARIDE 4'-KINASE-RELATED"/>
    <property type="match status" value="1"/>
</dbReference>
<dbReference type="Gene3D" id="3.40.50.2000">
    <property type="entry name" value="Glycogen Phosphorylase B"/>
    <property type="match status" value="2"/>
</dbReference>
<dbReference type="Pfam" id="PF01075">
    <property type="entry name" value="Glyco_transf_9"/>
    <property type="match status" value="1"/>
</dbReference>
<dbReference type="EMBL" id="BJUS01000017">
    <property type="protein sequence ID" value="GEK73153.1"/>
    <property type="molecule type" value="Genomic_DNA"/>
</dbReference>
<dbReference type="Proteomes" id="UP000321121">
    <property type="component" value="Unassembled WGS sequence"/>
</dbReference>
<evidence type="ECO:0000313" key="4">
    <source>
        <dbReference type="Proteomes" id="UP000321121"/>
    </source>
</evidence>
<dbReference type="InterPro" id="IPR051199">
    <property type="entry name" value="LPS_LOS_Heptosyltrfase"/>
</dbReference>
<reference evidence="3 4" key="1">
    <citation type="submission" date="2019-07" db="EMBL/GenBank/DDBJ databases">
        <title>Whole genome shotgun sequence of Halomonas halophila NBRC 102604.</title>
        <authorList>
            <person name="Hosoyama A."/>
            <person name="Uohara A."/>
            <person name="Ohji S."/>
            <person name="Ichikawa N."/>
        </authorList>
    </citation>
    <scope>NUCLEOTIDE SEQUENCE [LARGE SCALE GENOMIC DNA]</scope>
    <source>
        <strain evidence="3 4">NBRC 102604</strain>
    </source>
</reference>
<keyword evidence="4" id="KW-1185">Reference proteome</keyword>
<dbReference type="PANTHER" id="PTHR30160:SF15">
    <property type="entry name" value="GLYCOSYLTRANSFERASE HI_0523-RELATED"/>
    <property type="match status" value="1"/>
</dbReference>